<dbReference type="GO" id="GO:0005829">
    <property type="term" value="C:cytosol"/>
    <property type="evidence" value="ECO:0007669"/>
    <property type="project" value="TreeGrafter"/>
</dbReference>
<dbReference type="PANTHER" id="PTHR30283">
    <property type="entry name" value="PEROXIDE STRESS RESPONSE PROTEIN YAAA"/>
    <property type="match status" value="1"/>
</dbReference>
<dbReference type="EMBL" id="CAFBMK010000427">
    <property type="protein sequence ID" value="CAB4957545.1"/>
    <property type="molecule type" value="Genomic_DNA"/>
</dbReference>
<protein>
    <submittedName>
        <fullName evidence="1">Unannotated protein</fullName>
    </submittedName>
</protein>
<organism evidence="1">
    <name type="scientific">freshwater metagenome</name>
    <dbReference type="NCBI Taxonomy" id="449393"/>
    <lineage>
        <taxon>unclassified sequences</taxon>
        <taxon>metagenomes</taxon>
        <taxon>ecological metagenomes</taxon>
    </lineage>
</organism>
<sequence>MLILVPPSEGKTAPATGAPLELDALSHPGLAPVRTAVLEALEALSSGDEEHALAELHLGPRSREDLQANLALRTAPAAPASAVYTGVLFDRLGLGTLPPAARRRAEDHVLIVSALWGVLRPSDRIPAYRCPAGARLPGMQSARRTWAAPLRDALPTDQLVVDLRSGPYRELWRGPADAPTVLVGVVRERAGKRTVVSHDAKATRGEIARALLRDRGIWSGRETPQRVARRIEAAGWTVELEPAKQAGTFELTVVERGD</sequence>
<proteinExistence type="predicted"/>
<dbReference type="GO" id="GO:0033194">
    <property type="term" value="P:response to hydroperoxide"/>
    <property type="evidence" value="ECO:0007669"/>
    <property type="project" value="TreeGrafter"/>
</dbReference>
<name>A0A6J7KPU7_9ZZZZ</name>
<reference evidence="1" key="1">
    <citation type="submission" date="2020-05" db="EMBL/GenBank/DDBJ databases">
        <authorList>
            <person name="Chiriac C."/>
            <person name="Salcher M."/>
            <person name="Ghai R."/>
            <person name="Kavagutti S V."/>
        </authorList>
    </citation>
    <scope>NUCLEOTIDE SEQUENCE</scope>
</reference>
<dbReference type="PANTHER" id="PTHR30283:SF4">
    <property type="entry name" value="PEROXIDE STRESS RESISTANCE PROTEIN YAAA"/>
    <property type="match status" value="1"/>
</dbReference>
<gene>
    <name evidence="1" type="ORF">UFOPK3564_03855</name>
</gene>
<accession>A0A6J7KPU7</accession>
<dbReference type="InterPro" id="IPR005583">
    <property type="entry name" value="YaaA"/>
</dbReference>
<dbReference type="Pfam" id="PF03883">
    <property type="entry name" value="H2O2_YaaD"/>
    <property type="match status" value="1"/>
</dbReference>
<evidence type="ECO:0000313" key="1">
    <source>
        <dbReference type="EMBL" id="CAB4957545.1"/>
    </source>
</evidence>
<dbReference type="AlphaFoldDB" id="A0A6J7KPU7"/>